<dbReference type="RefSeq" id="WP_089367022.1">
    <property type="nucleotide sequence ID" value="NZ_CP023864.1"/>
</dbReference>
<evidence type="ECO:0000256" key="3">
    <source>
        <dbReference type="ARBA" id="ARBA00022452"/>
    </source>
</evidence>
<dbReference type="InterPro" id="IPR008969">
    <property type="entry name" value="CarboxyPept-like_regulatory"/>
</dbReference>
<keyword evidence="9" id="KW-1185">Reference proteome</keyword>
<dbReference type="KEGG" id="pje:CRM71_11980"/>
<sequence length="1016" mass="113789">MKNLLLWCLFTILGLFISLQEVGAQECRVYGYVTDASDEALIGVTVRIQGTQIATITDVNGRYQLNGDFNKSSVLTFTYIGYAQKKVNYDGREKIDVKMQSSENKLGEVVVKAKSNINAIDLRAKAGIVESIDMKRLSEKPMIDMGLALQGMVPGLNVINTGDIGSKPQIRIRGNSSFRQGNTSNEPLYVLDGKIISAETFYNLNPQDIASIKVLKDAAAGALYGVKAANGVLEISSQRGYNGKMTLTYGTDMGLTMRGRRGVKLMDTDEKLELERLLQNPAAPGYRYSRDYFERYHASDPNKEQLITEGEKRLEALRNIHTDWFKELIRNNFYQRHNISIKGGSGTTTYFLSGNYTYQGGRIEGNNKQRFSVRMGLDQQLGKIGYLMIGVSGGYAKSKSPNGSSFDPTSLVYNLNPYEQKTGELYSYPNRSYRDLTQQYQSDASDKNAGVDINVTLTPWQGFTLAYVAGLDYLQDDNHNFTPASSFTEQNTGVPDNARGIYSRMKGTTINLSSNLRATYNHVFADVHDVTLGANYDYYLYNYDAVGITGYGVGNVDAPSAINNSLHGMRQPSVRNPRDKNAQMGIGVVAGYTYNSVYDAYFTYKADASSILPADKRWNTAWAAGLGWTPTNYSWLKDNKVLTKLNIKASYGVTANLNGVTVSNTVGTFMFGEQAYEESRILSLLSLYNKDLKAEQNKSTDLGLTVELFKRITLDVNWYNRRTEQALLDVPIATSSGYSSLKRNIGILQNRGIEIGLNTKIIDAFDCRLSVGGNIAYNDNKVVSLYWTDKLYLDEQSIVPNYEVGKSYDMIYGLHSLGINPLTGYPVFLTPEGVEKQGTEPLTKNDFIALGHQTPPYSGSFYASFSYKQFDVDVSFYYVFGGKQRFSYQYVRNSDNAIYNAVSGQTQKMWFKRGDEYKEYWTPFYTQSIAEGNLALYPNTRTIGSSDYIKLSSVSLRYRVPSKWLQKTIPFIRYANLGLQGSNLFTWTRYKESDPESGTLAGTMQPIFTFNLNLTF</sequence>
<dbReference type="EMBL" id="FZNZ01000036">
    <property type="protein sequence ID" value="SNS07436.1"/>
    <property type="molecule type" value="Genomic_DNA"/>
</dbReference>
<protein>
    <submittedName>
        <fullName evidence="8">TonB-linked outer membrane protein, SusC/RagA family</fullName>
    </submittedName>
</protein>
<reference evidence="8 9" key="1">
    <citation type="submission" date="2017-06" db="EMBL/GenBank/DDBJ databases">
        <authorList>
            <person name="Varghese N."/>
            <person name="Submissions S."/>
        </authorList>
    </citation>
    <scope>NUCLEOTIDE SEQUENCE [LARGE SCALE GENOMIC DNA]</scope>
    <source>
        <strain evidence="8 9">DSM 26989</strain>
    </source>
</reference>
<evidence type="ECO:0000256" key="5">
    <source>
        <dbReference type="ARBA" id="ARBA00023136"/>
    </source>
</evidence>
<dbReference type="GeneID" id="94030083"/>
<dbReference type="Pfam" id="PF13715">
    <property type="entry name" value="CarbopepD_reg_2"/>
    <property type="match status" value="1"/>
</dbReference>
<dbReference type="Pfam" id="PF07715">
    <property type="entry name" value="Plug"/>
    <property type="match status" value="1"/>
</dbReference>
<dbReference type="InterPro" id="IPR039426">
    <property type="entry name" value="TonB-dep_rcpt-like"/>
</dbReference>
<keyword evidence="4 7" id="KW-0812">Transmembrane</keyword>
<evidence type="ECO:0000256" key="1">
    <source>
        <dbReference type="ARBA" id="ARBA00004571"/>
    </source>
</evidence>
<evidence type="ECO:0000256" key="4">
    <source>
        <dbReference type="ARBA" id="ARBA00022692"/>
    </source>
</evidence>
<keyword evidence="2 7" id="KW-0813">Transport</keyword>
<dbReference type="NCBIfam" id="TIGR04056">
    <property type="entry name" value="OMP_RagA_SusC"/>
    <property type="match status" value="1"/>
</dbReference>
<comment type="similarity">
    <text evidence="7">Belongs to the TonB-dependent receptor family.</text>
</comment>
<name>A0A2K9HM91_9BACT</name>
<comment type="caution">
    <text evidence="8">The sequence shown here is derived from an EMBL/GenBank/DDBJ whole genome shotgun (WGS) entry which is preliminary data.</text>
</comment>
<proteinExistence type="inferred from homology"/>
<dbReference type="Gene3D" id="2.40.170.20">
    <property type="entry name" value="TonB-dependent receptor, beta-barrel domain"/>
    <property type="match status" value="1"/>
</dbReference>
<dbReference type="SUPFAM" id="SSF56935">
    <property type="entry name" value="Porins"/>
    <property type="match status" value="1"/>
</dbReference>
<organism evidence="8 9">
    <name type="scientific">Prevotella jejuni</name>
    <dbReference type="NCBI Taxonomy" id="1177574"/>
    <lineage>
        <taxon>Bacteria</taxon>
        <taxon>Pseudomonadati</taxon>
        <taxon>Bacteroidota</taxon>
        <taxon>Bacteroidia</taxon>
        <taxon>Bacteroidales</taxon>
        <taxon>Prevotellaceae</taxon>
        <taxon>Prevotella</taxon>
    </lineage>
</organism>
<dbReference type="OrthoDB" id="1450546at2"/>
<keyword evidence="3 7" id="KW-1134">Transmembrane beta strand</keyword>
<evidence type="ECO:0000256" key="2">
    <source>
        <dbReference type="ARBA" id="ARBA00022448"/>
    </source>
</evidence>
<dbReference type="GO" id="GO:0009279">
    <property type="term" value="C:cell outer membrane"/>
    <property type="evidence" value="ECO:0007669"/>
    <property type="project" value="UniProtKB-SubCell"/>
</dbReference>
<keyword evidence="5 7" id="KW-0472">Membrane</keyword>
<accession>A0A2K9HM91</accession>
<dbReference type="Gene3D" id="2.60.40.1120">
    <property type="entry name" value="Carboxypeptidase-like, regulatory domain"/>
    <property type="match status" value="1"/>
</dbReference>
<dbReference type="PROSITE" id="PS52016">
    <property type="entry name" value="TONB_DEPENDENT_REC_3"/>
    <property type="match status" value="1"/>
</dbReference>
<evidence type="ECO:0000256" key="7">
    <source>
        <dbReference type="PROSITE-ProRule" id="PRU01360"/>
    </source>
</evidence>
<dbReference type="Proteomes" id="UP000198427">
    <property type="component" value="Unassembled WGS sequence"/>
</dbReference>
<dbReference type="InterPro" id="IPR012910">
    <property type="entry name" value="Plug_dom"/>
</dbReference>
<dbReference type="SUPFAM" id="SSF49464">
    <property type="entry name" value="Carboxypeptidase regulatory domain-like"/>
    <property type="match status" value="1"/>
</dbReference>
<dbReference type="InterPro" id="IPR036942">
    <property type="entry name" value="Beta-barrel_TonB_sf"/>
</dbReference>
<gene>
    <name evidence="8" type="ORF">SAMN06265364_1367</name>
</gene>
<dbReference type="Gene3D" id="2.170.130.10">
    <property type="entry name" value="TonB-dependent receptor, plug domain"/>
    <property type="match status" value="1"/>
</dbReference>
<dbReference type="InterPro" id="IPR023996">
    <property type="entry name" value="TonB-dep_OMP_SusC/RagA"/>
</dbReference>
<evidence type="ECO:0000313" key="8">
    <source>
        <dbReference type="EMBL" id="SNS07436.1"/>
    </source>
</evidence>
<keyword evidence="6 7" id="KW-0998">Cell outer membrane</keyword>
<dbReference type="AlphaFoldDB" id="A0A2K9HM91"/>
<dbReference type="InterPro" id="IPR037066">
    <property type="entry name" value="Plug_dom_sf"/>
</dbReference>
<evidence type="ECO:0000256" key="6">
    <source>
        <dbReference type="ARBA" id="ARBA00023237"/>
    </source>
</evidence>
<evidence type="ECO:0000313" key="9">
    <source>
        <dbReference type="Proteomes" id="UP000198427"/>
    </source>
</evidence>
<comment type="subcellular location">
    <subcellularLocation>
        <location evidence="1 7">Cell outer membrane</location>
        <topology evidence="1 7">Multi-pass membrane protein</topology>
    </subcellularLocation>
</comment>